<sequence length="155" mass="18564">MKSTLNKIKFIFWEKYYYQILLFVVLGTILFFFFLSRRNSETINENAKFTIATIISEWHHKNNSGFGVDYEYFVKEKRYKKTVNLNVEKEQKFLIVFDSLNPRRSHLLTDYEISKTISLKPQYLGWTYSQVPFSLDSVKIMHEIKQTNAFTIFSP</sequence>
<organism evidence="2 3">
    <name type="scientific">Frigoriflavimonas asaccharolytica</name>
    <dbReference type="NCBI Taxonomy" id="2735899"/>
    <lineage>
        <taxon>Bacteria</taxon>
        <taxon>Pseudomonadati</taxon>
        <taxon>Bacteroidota</taxon>
        <taxon>Flavobacteriia</taxon>
        <taxon>Flavobacteriales</taxon>
        <taxon>Weeksellaceae</taxon>
        <taxon>Frigoriflavimonas</taxon>
    </lineage>
</organism>
<gene>
    <name evidence="2" type="ORF">HNQ03_003100</name>
</gene>
<evidence type="ECO:0000313" key="3">
    <source>
        <dbReference type="Proteomes" id="UP000610746"/>
    </source>
</evidence>
<name>A0A8J8K6Q5_9FLAO</name>
<proteinExistence type="predicted"/>
<protein>
    <submittedName>
        <fullName evidence="2">Membrane-bound lytic murein transglycosylase MltF</fullName>
    </submittedName>
</protein>
<feature type="transmembrane region" description="Helical" evidence="1">
    <location>
        <begin position="16"/>
        <end position="35"/>
    </location>
</feature>
<keyword evidence="1" id="KW-1133">Transmembrane helix</keyword>
<keyword evidence="3" id="KW-1185">Reference proteome</keyword>
<dbReference type="Proteomes" id="UP000610746">
    <property type="component" value="Unassembled WGS sequence"/>
</dbReference>
<dbReference type="EMBL" id="JABSNO010000036">
    <property type="protein sequence ID" value="NRS94005.1"/>
    <property type="molecule type" value="Genomic_DNA"/>
</dbReference>
<dbReference type="RefSeq" id="WP_173780540.1">
    <property type="nucleotide sequence ID" value="NZ_JABSNO010000036.1"/>
</dbReference>
<reference evidence="2" key="1">
    <citation type="submission" date="2020-05" db="EMBL/GenBank/DDBJ databases">
        <title>Genomic Encyclopedia of Type Strains, Phase IV (KMG-V): Genome sequencing to study the core and pangenomes of soil and plant-associated prokaryotes.</title>
        <authorList>
            <person name="Whitman W."/>
        </authorList>
    </citation>
    <scope>NUCLEOTIDE SEQUENCE</scope>
    <source>
        <strain evidence="2">16F</strain>
    </source>
</reference>
<dbReference type="AlphaFoldDB" id="A0A8J8K6Q5"/>
<evidence type="ECO:0000256" key="1">
    <source>
        <dbReference type="SAM" id="Phobius"/>
    </source>
</evidence>
<evidence type="ECO:0000313" key="2">
    <source>
        <dbReference type="EMBL" id="NRS94005.1"/>
    </source>
</evidence>
<comment type="caution">
    <text evidence="2">The sequence shown here is derived from an EMBL/GenBank/DDBJ whole genome shotgun (WGS) entry which is preliminary data.</text>
</comment>
<accession>A0A8J8K6Q5</accession>
<keyword evidence="1" id="KW-0472">Membrane</keyword>
<keyword evidence="1" id="KW-0812">Transmembrane</keyword>